<dbReference type="InterPro" id="IPR031309">
    <property type="entry name" value="Ribosomal_uL5_C"/>
</dbReference>
<dbReference type="InterPro" id="IPR022803">
    <property type="entry name" value="Ribosomal_uL5_dom_sf"/>
</dbReference>
<feature type="region of interest" description="Disordered" evidence="7">
    <location>
        <begin position="1"/>
        <end position="59"/>
    </location>
</feature>
<keyword evidence="5 6" id="KW-0687">Ribonucleoprotein</keyword>
<gene>
    <name evidence="6 10" type="primary">rplE</name>
    <name evidence="10" type="ORF">HEQ75_24450</name>
</gene>
<keyword evidence="2 6" id="KW-0699">rRNA-binding</keyword>
<comment type="subunit">
    <text evidence="6">Part of the 50S ribosomal subunit; part of the 5S rRNA/L5/L18/L25 subcomplex. Contacts the 5S rRNA and the P site tRNA. Forms a bridge to the 30S subunit in the 70S ribosome.</text>
</comment>
<dbReference type="EMBL" id="JAAVNE010000062">
    <property type="protein sequence ID" value="NKC34032.1"/>
    <property type="molecule type" value="Genomic_DNA"/>
</dbReference>
<dbReference type="InterPro" id="IPR002132">
    <property type="entry name" value="Ribosomal_uL5"/>
</dbReference>
<evidence type="ECO:0000256" key="5">
    <source>
        <dbReference type="ARBA" id="ARBA00023274"/>
    </source>
</evidence>
<evidence type="ECO:0000259" key="9">
    <source>
        <dbReference type="Pfam" id="PF00673"/>
    </source>
</evidence>
<evidence type="ECO:0000256" key="4">
    <source>
        <dbReference type="ARBA" id="ARBA00022980"/>
    </source>
</evidence>
<dbReference type="InterPro" id="IPR031310">
    <property type="entry name" value="Ribosomal_uL5_N"/>
</dbReference>
<dbReference type="HAMAP" id="MF_01333_B">
    <property type="entry name" value="Ribosomal_uL5_B"/>
    <property type="match status" value="1"/>
</dbReference>
<feature type="compositionally biased region" description="Low complexity" evidence="7">
    <location>
        <begin position="1"/>
        <end position="48"/>
    </location>
</feature>
<comment type="caution">
    <text evidence="10">The sequence shown here is derived from an EMBL/GenBank/DDBJ whole genome shotgun (WGS) entry which is preliminary data.</text>
</comment>
<proteinExistence type="inferred from homology"/>
<dbReference type="SUPFAM" id="SSF55282">
    <property type="entry name" value="RL5-like"/>
    <property type="match status" value="1"/>
</dbReference>
<evidence type="ECO:0000256" key="2">
    <source>
        <dbReference type="ARBA" id="ARBA00022730"/>
    </source>
</evidence>
<comment type="similarity">
    <text evidence="1 6">Belongs to the universal ribosomal protein uL5 family.</text>
</comment>
<evidence type="ECO:0000256" key="6">
    <source>
        <dbReference type="HAMAP-Rule" id="MF_01333"/>
    </source>
</evidence>
<evidence type="ECO:0000259" key="8">
    <source>
        <dbReference type="Pfam" id="PF00281"/>
    </source>
</evidence>
<keyword evidence="11" id="KW-1185">Reference proteome</keyword>
<evidence type="ECO:0000313" key="11">
    <source>
        <dbReference type="Proteomes" id="UP000787635"/>
    </source>
</evidence>
<dbReference type="NCBIfam" id="NF000585">
    <property type="entry name" value="PRK00010.1"/>
    <property type="match status" value="1"/>
</dbReference>
<dbReference type="Pfam" id="PF00281">
    <property type="entry name" value="Ribosomal_L5"/>
    <property type="match status" value="1"/>
</dbReference>
<dbReference type="PANTHER" id="PTHR11994">
    <property type="entry name" value="60S RIBOSOMAL PROTEIN L11-RELATED"/>
    <property type="match status" value="1"/>
</dbReference>
<evidence type="ECO:0000256" key="7">
    <source>
        <dbReference type="SAM" id="MobiDB-lite"/>
    </source>
</evidence>
<dbReference type="InterPro" id="IPR020930">
    <property type="entry name" value="Ribosomal_uL5_bac-type"/>
</dbReference>
<dbReference type="GO" id="GO:0005840">
    <property type="term" value="C:ribosome"/>
    <property type="evidence" value="ECO:0007669"/>
    <property type="project" value="UniProtKB-KW"/>
</dbReference>
<dbReference type="Pfam" id="PF00673">
    <property type="entry name" value="Ribosomal_L5_C"/>
    <property type="match status" value="1"/>
</dbReference>
<name>A0ABX1EDQ0_9PROT</name>
<feature type="domain" description="Large ribosomal subunit protein uL5 N-terminal" evidence="8">
    <location>
        <begin position="81"/>
        <end position="137"/>
    </location>
</feature>
<protein>
    <recommendedName>
        <fullName evidence="6">Large ribosomal subunit protein uL5</fullName>
    </recommendedName>
</protein>
<comment type="function">
    <text evidence="6">This is 1 of the proteins that bind and probably mediate the attachment of the 5S RNA into the large ribosomal subunit, where it forms part of the central protuberance. In the 70S ribosome it contacts protein S13 of the 30S subunit (bridge B1b), connecting the 2 subunits; this bridge is implicated in subunit movement. Contacts the P site tRNA; the 5S rRNA and some of its associated proteins might help stabilize positioning of ribosome-bound tRNAs.</text>
</comment>
<keyword evidence="6" id="KW-0820">tRNA-binding</keyword>
<feature type="domain" description="Large ribosomal subunit protein uL5 C-terminal" evidence="9">
    <location>
        <begin position="142"/>
        <end position="235"/>
    </location>
</feature>
<dbReference type="Proteomes" id="UP000787635">
    <property type="component" value="Unassembled WGS sequence"/>
</dbReference>
<keyword evidence="4 6" id="KW-0689">Ribosomal protein</keyword>
<dbReference type="PROSITE" id="PS00358">
    <property type="entry name" value="RIBOSOMAL_L5"/>
    <property type="match status" value="1"/>
</dbReference>
<organism evidence="10 11">
    <name type="scientific">Falsiroseomonas selenitidurans</name>
    <dbReference type="NCBI Taxonomy" id="2716335"/>
    <lineage>
        <taxon>Bacteria</taxon>
        <taxon>Pseudomonadati</taxon>
        <taxon>Pseudomonadota</taxon>
        <taxon>Alphaproteobacteria</taxon>
        <taxon>Acetobacterales</taxon>
        <taxon>Roseomonadaceae</taxon>
        <taxon>Falsiroseomonas</taxon>
    </lineage>
</organism>
<sequence>MSGTKKGGTPAKGGAKSTPPKKGNAAPAAAKGGEQRVAPASPAAVAKAGEAHASPQGQTRLRKLYEEVVRQRLTEEFGYKNPMEVPKLEKIVINMGVGEAAGDQKKLDAAVADLMAIAGQKPVKTKARKAIAGFKIREGQAIGCKVTLRKARMYEFLDRLVTIALPRVRDFRGIPGNRGFDGRGNYAMGLKEQIVFPEINYDKVDTVRGMDIQFVTTAKTDKEAKALLKAFDLPFAN</sequence>
<accession>A0ABX1EDQ0</accession>
<evidence type="ECO:0000256" key="3">
    <source>
        <dbReference type="ARBA" id="ARBA00022884"/>
    </source>
</evidence>
<evidence type="ECO:0000313" key="10">
    <source>
        <dbReference type="EMBL" id="NKC34032.1"/>
    </source>
</evidence>
<dbReference type="InterPro" id="IPR020929">
    <property type="entry name" value="Ribosomal_uL5_CS"/>
</dbReference>
<evidence type="ECO:0000256" key="1">
    <source>
        <dbReference type="ARBA" id="ARBA00008553"/>
    </source>
</evidence>
<reference evidence="10 11" key="1">
    <citation type="submission" date="2020-03" db="EMBL/GenBank/DDBJ databases">
        <title>Roseomonas selenitidurans sp. nov. isolated from urban soil.</title>
        <authorList>
            <person name="Liu H."/>
        </authorList>
    </citation>
    <scope>NUCLEOTIDE SEQUENCE [LARGE SCALE GENOMIC DNA]</scope>
    <source>
        <strain evidence="10 11">BU-1</strain>
    </source>
</reference>
<keyword evidence="3 6" id="KW-0694">RNA-binding</keyword>
<dbReference type="Gene3D" id="3.30.1440.10">
    <property type="match status" value="1"/>
</dbReference>